<protein>
    <recommendedName>
        <fullName evidence="4">RxLR effector protein</fullName>
    </recommendedName>
</protein>
<feature type="signal peptide" evidence="1">
    <location>
        <begin position="1"/>
        <end position="17"/>
    </location>
</feature>
<feature type="chain" id="PRO_5025368007" description="RxLR effector protein" evidence="1">
    <location>
        <begin position="18"/>
        <end position="45"/>
    </location>
</feature>
<sequence>MRMFLPWFLILVVPAESTNESRALLAVGLVESLTAHVRATTGSRI</sequence>
<name>A0A6A3LC67_9STRA</name>
<reference evidence="2 3" key="1">
    <citation type="submission" date="2018-09" db="EMBL/GenBank/DDBJ databases">
        <title>Genomic investigation of the strawberry pathogen Phytophthora fragariae indicates pathogenicity is determined by transcriptional variation in three key races.</title>
        <authorList>
            <person name="Adams T.M."/>
            <person name="Armitage A.D."/>
            <person name="Sobczyk M.K."/>
            <person name="Bates H.J."/>
            <person name="Dunwell J.M."/>
            <person name="Nellist C.F."/>
            <person name="Harrison R.J."/>
        </authorList>
    </citation>
    <scope>NUCLEOTIDE SEQUENCE [LARGE SCALE GENOMIC DNA]</scope>
    <source>
        <strain evidence="2 3">SCRP249</strain>
    </source>
</reference>
<keyword evidence="1" id="KW-0732">Signal</keyword>
<dbReference type="EMBL" id="QXFV01001068">
    <property type="protein sequence ID" value="KAE9016230.1"/>
    <property type="molecule type" value="Genomic_DNA"/>
</dbReference>
<evidence type="ECO:0000256" key="1">
    <source>
        <dbReference type="SAM" id="SignalP"/>
    </source>
</evidence>
<evidence type="ECO:0000313" key="3">
    <source>
        <dbReference type="Proteomes" id="UP000429607"/>
    </source>
</evidence>
<gene>
    <name evidence="2" type="ORF">PR001_g14708</name>
</gene>
<evidence type="ECO:0000313" key="2">
    <source>
        <dbReference type="EMBL" id="KAE9016230.1"/>
    </source>
</evidence>
<accession>A0A6A3LC67</accession>
<comment type="caution">
    <text evidence="2">The sequence shown here is derived from an EMBL/GenBank/DDBJ whole genome shotgun (WGS) entry which is preliminary data.</text>
</comment>
<dbReference type="Proteomes" id="UP000429607">
    <property type="component" value="Unassembled WGS sequence"/>
</dbReference>
<organism evidence="2 3">
    <name type="scientific">Phytophthora rubi</name>
    <dbReference type="NCBI Taxonomy" id="129364"/>
    <lineage>
        <taxon>Eukaryota</taxon>
        <taxon>Sar</taxon>
        <taxon>Stramenopiles</taxon>
        <taxon>Oomycota</taxon>
        <taxon>Peronosporomycetes</taxon>
        <taxon>Peronosporales</taxon>
        <taxon>Peronosporaceae</taxon>
        <taxon>Phytophthora</taxon>
    </lineage>
</organism>
<evidence type="ECO:0008006" key="4">
    <source>
        <dbReference type="Google" id="ProtNLM"/>
    </source>
</evidence>
<dbReference type="AlphaFoldDB" id="A0A6A3LC67"/>
<proteinExistence type="predicted"/>